<dbReference type="AlphaFoldDB" id="A0A6J3JUM6"/>
<accession>A0A6J3JUM6</accession>
<dbReference type="RefSeq" id="XP_033344046.1">
    <property type="nucleotide sequence ID" value="XM_033488155.1"/>
</dbReference>
<reference evidence="3 4" key="1">
    <citation type="submission" date="2025-04" db="UniProtKB">
        <authorList>
            <consortium name="RefSeq"/>
        </authorList>
    </citation>
    <scope>IDENTIFICATION</scope>
    <source>
        <tissue evidence="3 4">Muscle</tissue>
    </source>
</reference>
<organism evidence="2 4">
    <name type="scientific">Bombus vosnesenskii</name>
    <dbReference type="NCBI Taxonomy" id="207650"/>
    <lineage>
        <taxon>Eukaryota</taxon>
        <taxon>Metazoa</taxon>
        <taxon>Ecdysozoa</taxon>
        <taxon>Arthropoda</taxon>
        <taxon>Hexapoda</taxon>
        <taxon>Insecta</taxon>
        <taxon>Pterygota</taxon>
        <taxon>Neoptera</taxon>
        <taxon>Endopterygota</taxon>
        <taxon>Hymenoptera</taxon>
        <taxon>Apocrita</taxon>
        <taxon>Aculeata</taxon>
        <taxon>Apoidea</taxon>
        <taxon>Anthophila</taxon>
        <taxon>Apidae</taxon>
        <taxon>Bombus</taxon>
        <taxon>Pyrobombus</taxon>
    </lineage>
</organism>
<name>A0A6J3JUM6_9HYME</name>
<dbReference type="RefSeq" id="XP_033344045.1">
    <property type="nucleotide sequence ID" value="XM_033488154.1"/>
</dbReference>
<sequence length="320" mass="35484">MGSTRQEDRLLGVGISLPQWIKGRTDNRCNFDDITFSPPSHDDSFFYIRYPKTQNRSSVSQEYRPIDEVFEEQNITSSTNNVKVQDTQQQQFTEEKKKNQEIDFSKHPLPCQPFIPSTLTANKEKGIKSSPKVLLADNTKITKSQGVDDGFHGKPALCGKSIVLVANQMMSNKLHETISAEQAASQPRRGSKSLPATPVASPSGSPSGSPKARRRVSSNRYFAGASLHDCGKYQGGWILASIFGQSRELVTSKIEEEDEANIEVATAPLRSLARKKSISSQNLTYVGSDEKSEKSAAYPNAFRAKPSQLREMNFWSPTSM</sequence>
<dbReference type="GeneID" id="117230568"/>
<gene>
    <name evidence="3 4" type="primary">LOC117230568</name>
</gene>
<keyword evidence="2" id="KW-1185">Reference proteome</keyword>
<feature type="region of interest" description="Disordered" evidence="1">
    <location>
        <begin position="86"/>
        <end position="107"/>
    </location>
</feature>
<feature type="compositionally biased region" description="Low complexity" evidence="1">
    <location>
        <begin position="201"/>
        <end position="210"/>
    </location>
</feature>
<protein>
    <submittedName>
        <fullName evidence="3 4">Uncharacterized protein LOC117230568 isoform X1</fullName>
    </submittedName>
</protein>
<proteinExistence type="predicted"/>
<evidence type="ECO:0000256" key="1">
    <source>
        <dbReference type="SAM" id="MobiDB-lite"/>
    </source>
</evidence>
<dbReference type="Proteomes" id="UP000504631">
    <property type="component" value="Unplaced"/>
</dbReference>
<evidence type="ECO:0000313" key="2">
    <source>
        <dbReference type="Proteomes" id="UP000504631"/>
    </source>
</evidence>
<evidence type="ECO:0000313" key="3">
    <source>
        <dbReference type="RefSeq" id="XP_033344045.1"/>
    </source>
</evidence>
<evidence type="ECO:0000313" key="4">
    <source>
        <dbReference type="RefSeq" id="XP_033344046.1"/>
    </source>
</evidence>
<feature type="region of interest" description="Disordered" evidence="1">
    <location>
        <begin position="178"/>
        <end position="215"/>
    </location>
</feature>
<feature type="compositionally biased region" description="Basic and acidic residues" evidence="1">
    <location>
        <begin position="93"/>
        <end position="106"/>
    </location>
</feature>
<dbReference type="KEGG" id="bvk:117230568"/>